<accession>A0A438HZE6</accession>
<name>A0A438HZE6_VITVI</name>
<gene>
    <name evidence="1" type="ORF">CK203_034430</name>
</gene>
<reference evidence="1 2" key="1">
    <citation type="journal article" date="2018" name="PLoS Genet.">
        <title>Population sequencing reveals clonal diversity and ancestral inbreeding in the grapevine cultivar Chardonnay.</title>
        <authorList>
            <person name="Roach M.J."/>
            <person name="Johnson D.L."/>
            <person name="Bohlmann J."/>
            <person name="van Vuuren H.J."/>
            <person name="Jones S.J."/>
            <person name="Pretorius I.S."/>
            <person name="Schmidt S.A."/>
            <person name="Borneman A.R."/>
        </authorList>
    </citation>
    <scope>NUCLEOTIDE SEQUENCE [LARGE SCALE GENOMIC DNA]</scope>
    <source>
        <strain evidence="2">cv. Chardonnay</strain>
        <tissue evidence="1">Leaf</tissue>
    </source>
</reference>
<organism evidence="1 2">
    <name type="scientific">Vitis vinifera</name>
    <name type="common">Grape</name>
    <dbReference type="NCBI Taxonomy" id="29760"/>
    <lineage>
        <taxon>Eukaryota</taxon>
        <taxon>Viridiplantae</taxon>
        <taxon>Streptophyta</taxon>
        <taxon>Embryophyta</taxon>
        <taxon>Tracheophyta</taxon>
        <taxon>Spermatophyta</taxon>
        <taxon>Magnoliopsida</taxon>
        <taxon>eudicotyledons</taxon>
        <taxon>Gunneridae</taxon>
        <taxon>Pentapetalae</taxon>
        <taxon>rosids</taxon>
        <taxon>Vitales</taxon>
        <taxon>Vitaceae</taxon>
        <taxon>Viteae</taxon>
        <taxon>Vitis</taxon>
    </lineage>
</organism>
<dbReference type="EMBL" id="QGNW01000160">
    <property type="protein sequence ID" value="RVW89839.1"/>
    <property type="molecule type" value="Genomic_DNA"/>
</dbReference>
<dbReference type="AlphaFoldDB" id="A0A438HZE6"/>
<comment type="caution">
    <text evidence="1">The sequence shown here is derived from an EMBL/GenBank/DDBJ whole genome shotgun (WGS) entry which is preliminary data.</text>
</comment>
<dbReference type="Proteomes" id="UP000288805">
    <property type="component" value="Unassembled WGS sequence"/>
</dbReference>
<evidence type="ECO:0000313" key="2">
    <source>
        <dbReference type="Proteomes" id="UP000288805"/>
    </source>
</evidence>
<sequence>MGIGSSYSIGLQSFTRIVCAPVVQMFYLKIIEHDLDESYLKLSLFRIVVKATPKVITEVLGILLVEAPFMSELEFTSELLDRVAIDLWGEVRDPFVSKKKIIPFSILITKICQRARWNFLYILHFSNQWVPLIPHLGIEVKDRLRVPLVLRRRCVIVELRSKLVKVTRIQVSKLNFVLSLMHWMRKFLHNPPCCLNRFLNSNLIWRETSH</sequence>
<protein>
    <submittedName>
        <fullName evidence="1">Uncharacterized protein</fullName>
    </submittedName>
</protein>
<evidence type="ECO:0000313" key="1">
    <source>
        <dbReference type="EMBL" id="RVW89839.1"/>
    </source>
</evidence>
<proteinExistence type="predicted"/>